<dbReference type="SUPFAM" id="SSF75304">
    <property type="entry name" value="Amidase signature (AS) enzymes"/>
    <property type="match status" value="1"/>
</dbReference>
<feature type="region of interest" description="Disordered" evidence="8">
    <location>
        <begin position="138"/>
        <end position="159"/>
    </location>
</feature>
<evidence type="ECO:0000256" key="2">
    <source>
        <dbReference type="ARBA" id="ARBA00022598"/>
    </source>
</evidence>
<evidence type="ECO:0000256" key="4">
    <source>
        <dbReference type="ARBA" id="ARBA00022840"/>
    </source>
</evidence>
<sequence>MAKIINLAELDIKKAGEAIRSGQFSAHDLTEAYLEKISTRNADLNAYLEVFTDALAQADEVDRKIKAGELSGPLAGIPMAIKDNILIAGRICSSASKMLTTYHATYDATVIAKLKQGGVIFLGRTNMDEFAMGGSTENSAYGPTKNPHDLSRVSGGSSGGSASAVGGDLALVALGTDTGGSIRQPASYCGAVGLKPTYSAVSRYGAMAMASSLDQIGPIAKTIDDAELIFKTIRGQDKFDSTSTDDLATSKIPAKFKIGVPYDLLGAGVTEEVRKNFDETVELLKKQGHEIFPIEMPNLHYSLACYYILMPAEASTNLARFDGVRYGCHVDGQDMIEDYFLSRGAGFGQEVKRRIMLGTYVLSAGYYDAYYGKADALRRLIAEDYRKAFAKVDVLITPTAPSVAFPLGQNTSDPLQMYLEDIFTVPVNLAGVPALSVPTGKNGTGLPFGLQITGPHWSEDLLFALGREIVR</sequence>
<dbReference type="InterPro" id="IPR023631">
    <property type="entry name" value="Amidase_dom"/>
</dbReference>
<comment type="caution">
    <text evidence="10">The sequence shown here is derived from an EMBL/GenBank/DDBJ whole genome shotgun (WGS) entry which is preliminary data.</text>
</comment>
<comment type="similarity">
    <text evidence="1 7">Belongs to the amidase family. GatA subfamily.</text>
</comment>
<name>A0A1G2QCP1_9BACT</name>
<dbReference type="GO" id="GO:0050567">
    <property type="term" value="F:glutaminyl-tRNA synthase (glutamine-hydrolyzing) activity"/>
    <property type="evidence" value="ECO:0007669"/>
    <property type="project" value="UniProtKB-UniRule"/>
</dbReference>
<comment type="function">
    <text evidence="7">Allows the formation of correctly charged Gln-tRNA(Gln) through the transamidation of misacylated Glu-tRNA(Gln) in organisms which lack glutaminyl-tRNA synthetase. The reaction takes place in the presence of glutamine and ATP through an activated gamma-phospho-Glu-tRNA(Gln).</text>
</comment>
<reference evidence="10 11" key="1">
    <citation type="journal article" date="2016" name="Nat. Commun.">
        <title>Thousands of microbial genomes shed light on interconnected biogeochemical processes in an aquifer system.</title>
        <authorList>
            <person name="Anantharaman K."/>
            <person name="Brown C.T."/>
            <person name="Hug L.A."/>
            <person name="Sharon I."/>
            <person name="Castelle C.J."/>
            <person name="Probst A.J."/>
            <person name="Thomas B.C."/>
            <person name="Singh A."/>
            <person name="Wilkins M.J."/>
            <person name="Karaoz U."/>
            <person name="Brodie E.L."/>
            <person name="Williams K.H."/>
            <person name="Hubbard S.S."/>
            <person name="Banfield J.F."/>
        </authorList>
    </citation>
    <scope>NUCLEOTIDE SEQUENCE [LARGE SCALE GENOMIC DNA]</scope>
</reference>
<dbReference type="PANTHER" id="PTHR11895:SF151">
    <property type="entry name" value="GLUTAMYL-TRNA(GLN) AMIDOTRANSFERASE SUBUNIT A"/>
    <property type="match status" value="1"/>
</dbReference>
<dbReference type="Gene3D" id="3.90.1300.10">
    <property type="entry name" value="Amidase signature (AS) domain"/>
    <property type="match status" value="1"/>
</dbReference>
<evidence type="ECO:0000313" key="11">
    <source>
        <dbReference type="Proteomes" id="UP000176222"/>
    </source>
</evidence>
<dbReference type="AlphaFoldDB" id="A0A1G2QCP1"/>
<evidence type="ECO:0000256" key="1">
    <source>
        <dbReference type="ARBA" id="ARBA00008069"/>
    </source>
</evidence>
<evidence type="ECO:0000256" key="8">
    <source>
        <dbReference type="SAM" id="MobiDB-lite"/>
    </source>
</evidence>
<organism evidence="10 11">
    <name type="scientific">Candidatus Vogelbacteria bacterium RIFOXYB1_FULL_42_16</name>
    <dbReference type="NCBI Taxonomy" id="1802436"/>
    <lineage>
        <taxon>Bacteria</taxon>
        <taxon>Candidatus Vogeliibacteriota</taxon>
    </lineage>
</organism>
<keyword evidence="5 7" id="KW-0648">Protein biosynthesis</keyword>
<feature type="domain" description="Amidase" evidence="9">
    <location>
        <begin position="28"/>
        <end position="462"/>
    </location>
</feature>
<dbReference type="NCBIfam" id="TIGR00132">
    <property type="entry name" value="gatA"/>
    <property type="match status" value="1"/>
</dbReference>
<dbReference type="InterPro" id="IPR004412">
    <property type="entry name" value="GatA"/>
</dbReference>
<dbReference type="InterPro" id="IPR036928">
    <property type="entry name" value="AS_sf"/>
</dbReference>
<evidence type="ECO:0000256" key="3">
    <source>
        <dbReference type="ARBA" id="ARBA00022741"/>
    </source>
</evidence>
<keyword evidence="2 7" id="KW-0436">Ligase</keyword>
<evidence type="ECO:0000256" key="7">
    <source>
        <dbReference type="HAMAP-Rule" id="MF_00120"/>
    </source>
</evidence>
<dbReference type="Proteomes" id="UP000176222">
    <property type="component" value="Unassembled WGS sequence"/>
</dbReference>
<comment type="catalytic activity">
    <reaction evidence="6 7">
        <text>L-glutamyl-tRNA(Gln) + L-glutamine + ATP + H2O = L-glutaminyl-tRNA(Gln) + L-glutamate + ADP + phosphate + H(+)</text>
        <dbReference type="Rhea" id="RHEA:17521"/>
        <dbReference type="Rhea" id="RHEA-COMP:9681"/>
        <dbReference type="Rhea" id="RHEA-COMP:9684"/>
        <dbReference type="ChEBI" id="CHEBI:15377"/>
        <dbReference type="ChEBI" id="CHEBI:15378"/>
        <dbReference type="ChEBI" id="CHEBI:29985"/>
        <dbReference type="ChEBI" id="CHEBI:30616"/>
        <dbReference type="ChEBI" id="CHEBI:43474"/>
        <dbReference type="ChEBI" id="CHEBI:58359"/>
        <dbReference type="ChEBI" id="CHEBI:78520"/>
        <dbReference type="ChEBI" id="CHEBI:78521"/>
        <dbReference type="ChEBI" id="CHEBI:456216"/>
        <dbReference type="EC" id="6.3.5.7"/>
    </reaction>
</comment>
<gene>
    <name evidence="7" type="primary">gatA</name>
    <name evidence="10" type="ORF">A2370_01415</name>
</gene>
<dbReference type="GO" id="GO:0005524">
    <property type="term" value="F:ATP binding"/>
    <property type="evidence" value="ECO:0007669"/>
    <property type="project" value="UniProtKB-KW"/>
</dbReference>
<feature type="active site" description="Charge relay system" evidence="7">
    <location>
        <position position="82"/>
    </location>
</feature>
<keyword evidence="4 7" id="KW-0067">ATP-binding</keyword>
<dbReference type="HAMAP" id="MF_00120">
    <property type="entry name" value="GatA"/>
    <property type="match status" value="1"/>
</dbReference>
<dbReference type="EMBL" id="MHTH01000010">
    <property type="protein sequence ID" value="OHA58354.1"/>
    <property type="molecule type" value="Genomic_DNA"/>
</dbReference>
<dbReference type="GO" id="GO:0006412">
    <property type="term" value="P:translation"/>
    <property type="evidence" value="ECO:0007669"/>
    <property type="project" value="UniProtKB-UniRule"/>
</dbReference>
<dbReference type="InterPro" id="IPR020556">
    <property type="entry name" value="Amidase_CS"/>
</dbReference>
<evidence type="ECO:0000259" key="9">
    <source>
        <dbReference type="Pfam" id="PF01425"/>
    </source>
</evidence>
<dbReference type="InterPro" id="IPR000120">
    <property type="entry name" value="Amidase"/>
</dbReference>
<dbReference type="PANTHER" id="PTHR11895">
    <property type="entry name" value="TRANSAMIDASE"/>
    <property type="match status" value="1"/>
</dbReference>
<evidence type="ECO:0000256" key="5">
    <source>
        <dbReference type="ARBA" id="ARBA00022917"/>
    </source>
</evidence>
<evidence type="ECO:0000313" key="10">
    <source>
        <dbReference type="EMBL" id="OHA58354.1"/>
    </source>
</evidence>
<feature type="active site" description="Acyl-ester intermediate" evidence="7">
    <location>
        <position position="181"/>
    </location>
</feature>
<dbReference type="PROSITE" id="PS00571">
    <property type="entry name" value="AMIDASES"/>
    <property type="match status" value="1"/>
</dbReference>
<dbReference type="Pfam" id="PF01425">
    <property type="entry name" value="Amidase"/>
    <property type="match status" value="1"/>
</dbReference>
<dbReference type="EC" id="6.3.5.7" evidence="7"/>
<comment type="subunit">
    <text evidence="7">Heterotrimer of A, B and C subunits.</text>
</comment>
<protein>
    <recommendedName>
        <fullName evidence="7">Glutamyl-tRNA(Gln) amidotransferase subunit A</fullName>
        <shortName evidence="7">Glu-ADT subunit A</shortName>
        <ecNumber evidence="7">6.3.5.7</ecNumber>
    </recommendedName>
</protein>
<feature type="active site" description="Charge relay system" evidence="7">
    <location>
        <position position="157"/>
    </location>
</feature>
<dbReference type="STRING" id="1802436.A2370_01415"/>
<keyword evidence="3 7" id="KW-0547">Nucleotide-binding</keyword>
<accession>A0A1G2QCP1</accession>
<dbReference type="GO" id="GO:0030956">
    <property type="term" value="C:glutamyl-tRNA(Gln) amidotransferase complex"/>
    <property type="evidence" value="ECO:0007669"/>
    <property type="project" value="InterPro"/>
</dbReference>
<evidence type="ECO:0000256" key="6">
    <source>
        <dbReference type="ARBA" id="ARBA00047407"/>
    </source>
</evidence>
<proteinExistence type="inferred from homology"/>